<proteinExistence type="predicted"/>
<accession>D2ASD2</accession>
<dbReference type="Proteomes" id="UP000002029">
    <property type="component" value="Chromosome"/>
</dbReference>
<gene>
    <name evidence="2" type="ordered locus">Sros_3736</name>
</gene>
<feature type="signal peptide" evidence="1">
    <location>
        <begin position="1"/>
        <end position="30"/>
    </location>
</feature>
<name>D2ASD2_STRRD</name>
<protein>
    <recommendedName>
        <fullName evidence="4">Secreted protein</fullName>
    </recommendedName>
</protein>
<evidence type="ECO:0000256" key="1">
    <source>
        <dbReference type="SAM" id="SignalP"/>
    </source>
</evidence>
<reference evidence="2 3" key="1">
    <citation type="journal article" date="2010" name="Stand. Genomic Sci.">
        <title>Complete genome sequence of Streptosporangium roseum type strain (NI 9100).</title>
        <authorList>
            <person name="Nolan M."/>
            <person name="Sikorski J."/>
            <person name="Jando M."/>
            <person name="Lucas S."/>
            <person name="Lapidus A."/>
            <person name="Glavina Del Rio T."/>
            <person name="Chen F."/>
            <person name="Tice H."/>
            <person name="Pitluck S."/>
            <person name="Cheng J.F."/>
            <person name="Chertkov O."/>
            <person name="Sims D."/>
            <person name="Meincke L."/>
            <person name="Brettin T."/>
            <person name="Han C."/>
            <person name="Detter J.C."/>
            <person name="Bruce D."/>
            <person name="Goodwin L."/>
            <person name="Land M."/>
            <person name="Hauser L."/>
            <person name="Chang Y.J."/>
            <person name="Jeffries C.D."/>
            <person name="Ivanova N."/>
            <person name="Mavromatis K."/>
            <person name="Mikhailova N."/>
            <person name="Chen A."/>
            <person name="Palaniappan K."/>
            <person name="Chain P."/>
            <person name="Rohde M."/>
            <person name="Goker M."/>
            <person name="Bristow J."/>
            <person name="Eisen J.A."/>
            <person name="Markowitz V."/>
            <person name="Hugenholtz P."/>
            <person name="Kyrpides N.C."/>
            <person name="Klenk H.P."/>
        </authorList>
    </citation>
    <scope>NUCLEOTIDE SEQUENCE [LARGE SCALE GENOMIC DNA]</scope>
    <source>
        <strain evidence="3">ATCC 12428 / DSM 43021 / JCM 3005 / NI 9100</strain>
    </source>
</reference>
<evidence type="ECO:0000313" key="3">
    <source>
        <dbReference type="Proteomes" id="UP000002029"/>
    </source>
</evidence>
<keyword evidence="1" id="KW-0732">Signal</keyword>
<dbReference type="RefSeq" id="WP_012890402.1">
    <property type="nucleotide sequence ID" value="NC_013595.1"/>
</dbReference>
<dbReference type="KEGG" id="sro:Sros_3736"/>
<sequence length="112" mass="12034">MRFHKTLTIAATLALSSALTLTVTTTPAHAATCTKGWSADLHTAWIDCDNGFTTGRFRLKALFCSGTGCSWRYGPDKYYQGGGASSHTDAIWVDVNNITYEDRGPGSLVPTS</sequence>
<feature type="chain" id="PRO_5003029180" description="Secreted protein" evidence="1">
    <location>
        <begin position="31"/>
        <end position="112"/>
    </location>
</feature>
<evidence type="ECO:0000313" key="2">
    <source>
        <dbReference type="EMBL" id="ACZ86659.1"/>
    </source>
</evidence>
<dbReference type="HOGENOM" id="CLU_2144485_0_0_11"/>
<evidence type="ECO:0008006" key="4">
    <source>
        <dbReference type="Google" id="ProtNLM"/>
    </source>
</evidence>
<dbReference type="EMBL" id="CP001814">
    <property type="protein sequence ID" value="ACZ86659.1"/>
    <property type="molecule type" value="Genomic_DNA"/>
</dbReference>
<dbReference type="OrthoDB" id="9939376at2"/>
<keyword evidence="3" id="KW-1185">Reference proteome</keyword>
<organism evidence="2 3">
    <name type="scientific">Streptosporangium roseum (strain ATCC 12428 / DSM 43021 / JCM 3005 / KCTC 9067 / NCIMB 10171 / NRRL 2505 / NI 9100)</name>
    <dbReference type="NCBI Taxonomy" id="479432"/>
    <lineage>
        <taxon>Bacteria</taxon>
        <taxon>Bacillati</taxon>
        <taxon>Actinomycetota</taxon>
        <taxon>Actinomycetes</taxon>
        <taxon>Streptosporangiales</taxon>
        <taxon>Streptosporangiaceae</taxon>
        <taxon>Streptosporangium</taxon>
    </lineage>
</organism>
<dbReference type="AlphaFoldDB" id="D2ASD2"/>